<evidence type="ECO:0000256" key="9">
    <source>
        <dbReference type="ARBA" id="ARBA00023049"/>
    </source>
</evidence>
<evidence type="ECO:0000256" key="3">
    <source>
        <dbReference type="ARBA" id="ARBA00001947"/>
    </source>
</evidence>
<reference evidence="10" key="2">
    <citation type="journal article" date="2021" name="PeerJ">
        <title>Extensive microbial diversity within the chicken gut microbiome revealed by metagenomics and culture.</title>
        <authorList>
            <person name="Gilroy R."/>
            <person name="Ravi A."/>
            <person name="Getino M."/>
            <person name="Pursley I."/>
            <person name="Horton D.L."/>
            <person name="Alikhan N.F."/>
            <person name="Baker D."/>
            <person name="Gharbi K."/>
            <person name="Hall N."/>
            <person name="Watson M."/>
            <person name="Adriaenssens E.M."/>
            <person name="Foster-Nyarko E."/>
            <person name="Jarju S."/>
            <person name="Secka A."/>
            <person name="Antonio M."/>
            <person name="Oren A."/>
            <person name="Chaudhuri R.R."/>
            <person name="La Ragione R."/>
            <person name="Hildebrand F."/>
            <person name="Pallen M.J."/>
        </authorList>
    </citation>
    <scope>NUCLEOTIDE SEQUENCE</scope>
    <source>
        <strain evidence="10">CHK186-9395</strain>
    </source>
</reference>
<proteinExistence type="inferred from homology"/>
<evidence type="ECO:0000256" key="2">
    <source>
        <dbReference type="ARBA" id="ARBA00001946"/>
    </source>
</evidence>
<sequence>MTSSENMIKLASMLVNYSCSVKPKEKVLIEARDIPNDFLEILIEEVWKAGAYPFVWDRNSIISKALLKNATKEYAELNKKYDLPIMQDMDAVILLRGSNNKFETSDIDAETKRIYDIYYTEPVEMKERVNNTKWSLLSFPTPAFAQSAGMSTQAFTEFYYKVCTLDYAKMSKAMDKLVEYMEKTDKVHIIGNGTDLEFSIKGQKAIKCDGKMNVPDGEVYTSPLRTSMNGKITYNIPTLYNGKRFDSVSFEIENGKIVRAEAGAGTQELNKILNTDEGARYFGEFALGVNPYIREPMLDILFDEKICGSFHLTPGSCYDDASNGNKSAIHWDLVMCQREEYGGGKIFFDDVLIRDNGKFVVSELLDLNPENLV</sequence>
<keyword evidence="7" id="KW-0479">Metal-binding</keyword>
<dbReference type="GO" id="GO:0008237">
    <property type="term" value="F:metallopeptidase activity"/>
    <property type="evidence" value="ECO:0007669"/>
    <property type="project" value="UniProtKB-KW"/>
</dbReference>
<dbReference type="EMBL" id="DVOJ01000012">
    <property type="protein sequence ID" value="HIV01564.1"/>
    <property type="molecule type" value="Genomic_DNA"/>
</dbReference>
<name>A0A9D1NF66_9FIRM</name>
<comment type="similarity">
    <text evidence="4">Belongs to the peptidase M29 family.</text>
</comment>
<dbReference type="PANTHER" id="PTHR34448">
    <property type="entry name" value="AMINOPEPTIDASE"/>
    <property type="match status" value="1"/>
</dbReference>
<dbReference type="AlphaFoldDB" id="A0A9D1NF66"/>
<keyword evidence="5 10" id="KW-0031">Aminopeptidase</keyword>
<dbReference type="GO" id="GO:0006508">
    <property type="term" value="P:proteolysis"/>
    <property type="evidence" value="ECO:0007669"/>
    <property type="project" value="UniProtKB-KW"/>
</dbReference>
<evidence type="ECO:0000256" key="8">
    <source>
        <dbReference type="ARBA" id="ARBA00022801"/>
    </source>
</evidence>
<keyword evidence="8" id="KW-0378">Hydrolase</keyword>
<dbReference type="PANTHER" id="PTHR34448:SF1">
    <property type="entry name" value="BLL6088 PROTEIN"/>
    <property type="match status" value="1"/>
</dbReference>
<dbReference type="InterPro" id="IPR000787">
    <property type="entry name" value="Peptidase_M29"/>
</dbReference>
<evidence type="ECO:0000313" key="11">
    <source>
        <dbReference type="Proteomes" id="UP000886861"/>
    </source>
</evidence>
<reference evidence="10" key="1">
    <citation type="submission" date="2020-10" db="EMBL/GenBank/DDBJ databases">
        <authorList>
            <person name="Gilroy R."/>
        </authorList>
    </citation>
    <scope>NUCLEOTIDE SEQUENCE</scope>
    <source>
        <strain evidence="10">CHK186-9395</strain>
    </source>
</reference>
<keyword evidence="6" id="KW-0645">Protease</keyword>
<dbReference type="InterPro" id="IPR052170">
    <property type="entry name" value="M29_Exopeptidase"/>
</dbReference>
<dbReference type="Proteomes" id="UP000886861">
    <property type="component" value="Unassembled WGS sequence"/>
</dbReference>
<dbReference type="Pfam" id="PF02073">
    <property type="entry name" value="Peptidase_M29"/>
    <property type="match status" value="1"/>
</dbReference>
<comment type="cofactor">
    <cofactor evidence="1">
        <name>Co(2+)</name>
        <dbReference type="ChEBI" id="CHEBI:48828"/>
    </cofactor>
</comment>
<evidence type="ECO:0000256" key="4">
    <source>
        <dbReference type="ARBA" id="ARBA00008236"/>
    </source>
</evidence>
<evidence type="ECO:0000313" key="10">
    <source>
        <dbReference type="EMBL" id="HIV01564.1"/>
    </source>
</evidence>
<comment type="caution">
    <text evidence="10">The sequence shown here is derived from an EMBL/GenBank/DDBJ whole genome shotgun (WGS) entry which is preliminary data.</text>
</comment>
<dbReference type="InterPro" id="IPR035097">
    <property type="entry name" value="M29_N-terminal"/>
</dbReference>
<comment type="cofactor">
    <cofactor evidence="2">
        <name>Mg(2+)</name>
        <dbReference type="ChEBI" id="CHEBI:18420"/>
    </cofactor>
</comment>
<organism evidence="10 11">
    <name type="scientific">Candidatus Caccopulliclostridium gallistercoris</name>
    <dbReference type="NCBI Taxonomy" id="2840719"/>
    <lineage>
        <taxon>Bacteria</taxon>
        <taxon>Bacillati</taxon>
        <taxon>Bacillota</taxon>
        <taxon>Clostridia</taxon>
        <taxon>Candidatus Caccopulliclostridium</taxon>
    </lineage>
</organism>
<gene>
    <name evidence="10" type="ORF">IAA62_03315</name>
</gene>
<evidence type="ECO:0000256" key="5">
    <source>
        <dbReference type="ARBA" id="ARBA00022438"/>
    </source>
</evidence>
<evidence type="ECO:0000256" key="7">
    <source>
        <dbReference type="ARBA" id="ARBA00022723"/>
    </source>
</evidence>
<dbReference type="GO" id="GO:0046872">
    <property type="term" value="F:metal ion binding"/>
    <property type="evidence" value="ECO:0007669"/>
    <property type="project" value="UniProtKB-KW"/>
</dbReference>
<dbReference type="Gene3D" id="3.40.1830.10">
    <property type="entry name" value="Thermophilic metalloprotease (M29)"/>
    <property type="match status" value="1"/>
</dbReference>
<protein>
    <submittedName>
        <fullName evidence="10">Aminopeptidase</fullName>
    </submittedName>
</protein>
<dbReference type="GO" id="GO:0004177">
    <property type="term" value="F:aminopeptidase activity"/>
    <property type="evidence" value="ECO:0007669"/>
    <property type="project" value="UniProtKB-KW"/>
</dbReference>
<comment type="cofactor">
    <cofactor evidence="3">
        <name>Zn(2+)</name>
        <dbReference type="ChEBI" id="CHEBI:29105"/>
    </cofactor>
</comment>
<evidence type="ECO:0000256" key="1">
    <source>
        <dbReference type="ARBA" id="ARBA00001941"/>
    </source>
</evidence>
<dbReference type="SUPFAM" id="SSF144052">
    <property type="entry name" value="Thermophilic metalloprotease-like"/>
    <property type="match status" value="1"/>
</dbReference>
<accession>A0A9D1NF66</accession>
<keyword evidence="9" id="KW-0482">Metalloprotease</keyword>
<evidence type="ECO:0000256" key="6">
    <source>
        <dbReference type="ARBA" id="ARBA00022670"/>
    </source>
</evidence>